<proteinExistence type="predicted"/>
<sequence length="176" mass="19235">MPSRTPFPVAADPMLGWLRFTLGYAEMLQSSAVVIAHRLGRMAAAGPNPGIRDRREFTRMVQEKPQAAAESLQAMMLRAMTLNVQQGMWMAGQMAMAGAGLMRWWMMPAPFLHAGSARRPGRAVMYGGTHAMERLSRACAGIANGGLKPVRSRATANARRLVYRPAGRRAAKRGAR</sequence>
<reference evidence="1 2" key="1">
    <citation type="journal article" date="2022" name="Int. J. Syst. Evol. Microbiol.">
        <title>Noviherbaspirillum aridicola sp. nov., isolated from an arid soil in Pakistan.</title>
        <authorList>
            <person name="Khan I.U."/>
            <person name="Saqib M."/>
            <person name="Amin A."/>
            <person name="Hussain F."/>
            <person name="Li L."/>
            <person name="Liu Y.H."/>
            <person name="Fang B.Z."/>
            <person name="Ahmed I."/>
            <person name="Li W.J."/>
        </authorList>
    </citation>
    <scope>NUCLEOTIDE SEQUENCE [LARGE SCALE GENOMIC DNA]</scope>
    <source>
        <strain evidence="1 2">NCCP-691</strain>
    </source>
</reference>
<name>A0ABQ4QB18_9BURK</name>
<dbReference type="NCBIfam" id="NF045536">
    <property type="entry name" value="phasin_PhaP6"/>
    <property type="match status" value="1"/>
</dbReference>
<dbReference type="InterPro" id="IPR053785">
    <property type="entry name" value="PhaP6-like"/>
</dbReference>
<dbReference type="EMBL" id="BPMK01000024">
    <property type="protein sequence ID" value="GIZ54005.1"/>
    <property type="molecule type" value="Genomic_DNA"/>
</dbReference>
<keyword evidence="2" id="KW-1185">Reference proteome</keyword>
<evidence type="ECO:0000313" key="2">
    <source>
        <dbReference type="Proteomes" id="UP000887222"/>
    </source>
</evidence>
<accession>A0ABQ4QB18</accession>
<evidence type="ECO:0000313" key="1">
    <source>
        <dbReference type="EMBL" id="GIZ54005.1"/>
    </source>
</evidence>
<protein>
    <submittedName>
        <fullName evidence="1">Uncharacterized protein</fullName>
    </submittedName>
</protein>
<gene>
    <name evidence="1" type="ORF">NCCP691_40190</name>
</gene>
<organism evidence="1 2">
    <name type="scientific">Noviherbaspirillum aridicola</name>
    <dbReference type="NCBI Taxonomy" id="2849687"/>
    <lineage>
        <taxon>Bacteria</taxon>
        <taxon>Pseudomonadati</taxon>
        <taxon>Pseudomonadota</taxon>
        <taxon>Betaproteobacteria</taxon>
        <taxon>Burkholderiales</taxon>
        <taxon>Oxalobacteraceae</taxon>
        <taxon>Noviherbaspirillum</taxon>
    </lineage>
</organism>
<dbReference type="RefSeq" id="WP_238482529.1">
    <property type="nucleotide sequence ID" value="NZ_BPMK01000024.1"/>
</dbReference>
<dbReference type="Proteomes" id="UP000887222">
    <property type="component" value="Unassembled WGS sequence"/>
</dbReference>
<comment type="caution">
    <text evidence="1">The sequence shown here is derived from an EMBL/GenBank/DDBJ whole genome shotgun (WGS) entry which is preliminary data.</text>
</comment>